<dbReference type="SUPFAM" id="SSF54277">
    <property type="entry name" value="CAD &amp; PB1 domains"/>
    <property type="match status" value="1"/>
</dbReference>
<evidence type="ECO:0000256" key="1">
    <source>
        <dbReference type="SAM" id="MobiDB-lite"/>
    </source>
</evidence>
<keyword evidence="4" id="KW-1185">Reference proteome</keyword>
<dbReference type="KEGG" id="acan:ACA1_107450"/>
<evidence type="ECO:0000259" key="2">
    <source>
        <dbReference type="PROSITE" id="PS51745"/>
    </source>
</evidence>
<feature type="region of interest" description="Disordered" evidence="1">
    <location>
        <begin position="397"/>
        <end position="427"/>
    </location>
</feature>
<protein>
    <submittedName>
        <fullName evidence="3">PB1 domain containing protein</fullName>
    </submittedName>
</protein>
<dbReference type="PROSITE" id="PS51745">
    <property type="entry name" value="PB1"/>
    <property type="match status" value="1"/>
</dbReference>
<dbReference type="OrthoDB" id="9991459at2759"/>
<dbReference type="GeneID" id="14914868"/>
<feature type="domain" description="PB1" evidence="2">
    <location>
        <begin position="22"/>
        <end position="109"/>
    </location>
</feature>
<sequence length="475" mass="52249">MQVDLPSSSSPAAMLNPQQQAAIRCKLSFNGELRCCALALPPSWDALQADVARLFNIGPAVGRAFVLKYVDDEGDSVTFDSPLELHDAVHAAAQATTPNPCLKLLVQLVGSVVEKAPTGEPLRAKCRGKRGAFHQFGPGEMEALLDQLEARGFGQRRKRNARLLRKMGGDVEAVMALLRESDAAAGQRRLARKQKKLALAHADGRPHKSREERKEERKAKRAEKKNSKDAIEAEGFVSLADGWPAGVSALYLDGNNMLFLTSALRRHALGRGQRWRAEAMLTSLAESFARAKRATGLCNTVMIYDSINKRRCGVKNLDEGARFAVASARPEFATSDDALVAWAQALPPQQVKASLFVTSDRELKNRLLAVGALVAKPKQWVELARRTIEDGQTDAAFRQPQGEGEPSMEEAEQLRPETEADEQQSLDDFLEEWGKKLVLHDYNDHHDDDTTREDSADDLHGAGEEKQTSVEGMLL</sequence>
<dbReference type="Gene3D" id="3.10.20.90">
    <property type="entry name" value="Phosphatidylinositol 3-kinase Catalytic Subunit, Chain A, domain 1"/>
    <property type="match status" value="1"/>
</dbReference>
<dbReference type="Proteomes" id="UP000011083">
    <property type="component" value="Unassembled WGS sequence"/>
</dbReference>
<dbReference type="SMART" id="SM00666">
    <property type="entry name" value="PB1"/>
    <property type="match status" value="1"/>
</dbReference>
<organism evidence="3 4">
    <name type="scientific">Acanthamoeba castellanii (strain ATCC 30010 / Neff)</name>
    <dbReference type="NCBI Taxonomy" id="1257118"/>
    <lineage>
        <taxon>Eukaryota</taxon>
        <taxon>Amoebozoa</taxon>
        <taxon>Discosea</taxon>
        <taxon>Longamoebia</taxon>
        <taxon>Centramoebida</taxon>
        <taxon>Acanthamoebidae</taxon>
        <taxon>Acanthamoeba</taxon>
    </lineage>
</organism>
<dbReference type="EMBL" id="KB008060">
    <property type="protein sequence ID" value="ELR14324.1"/>
    <property type="molecule type" value="Genomic_DNA"/>
</dbReference>
<feature type="region of interest" description="Disordered" evidence="1">
    <location>
        <begin position="442"/>
        <end position="475"/>
    </location>
</feature>
<dbReference type="AlphaFoldDB" id="L8GNC1"/>
<feature type="compositionally biased region" description="Basic and acidic residues" evidence="1">
    <location>
        <begin position="202"/>
        <end position="227"/>
    </location>
</feature>
<reference evidence="3 4" key="1">
    <citation type="journal article" date="2013" name="Genome Biol.">
        <title>Genome of Acanthamoeba castellanii highlights extensive lateral gene transfer and early evolution of tyrosine kinase signaling.</title>
        <authorList>
            <person name="Clarke M."/>
            <person name="Lohan A.J."/>
            <person name="Liu B."/>
            <person name="Lagkouvardos I."/>
            <person name="Roy S."/>
            <person name="Zafar N."/>
            <person name="Bertelli C."/>
            <person name="Schilde C."/>
            <person name="Kianianmomeni A."/>
            <person name="Burglin T.R."/>
            <person name="Frech C."/>
            <person name="Turcotte B."/>
            <person name="Kopec K.O."/>
            <person name="Synnott J.M."/>
            <person name="Choo C."/>
            <person name="Paponov I."/>
            <person name="Finkler A."/>
            <person name="Soon Heng Tan C."/>
            <person name="Hutchins A.P."/>
            <person name="Weinmeier T."/>
            <person name="Rattei T."/>
            <person name="Chu J.S."/>
            <person name="Gimenez G."/>
            <person name="Irimia M."/>
            <person name="Rigden D.J."/>
            <person name="Fitzpatrick D.A."/>
            <person name="Lorenzo-Morales J."/>
            <person name="Bateman A."/>
            <person name="Chiu C.H."/>
            <person name="Tang P."/>
            <person name="Hegemann P."/>
            <person name="Fromm H."/>
            <person name="Raoult D."/>
            <person name="Greub G."/>
            <person name="Miranda-Saavedra D."/>
            <person name="Chen N."/>
            <person name="Nash P."/>
            <person name="Ginger M.L."/>
            <person name="Horn M."/>
            <person name="Schaap P."/>
            <person name="Caler L."/>
            <person name="Loftus B."/>
        </authorList>
    </citation>
    <scope>NUCLEOTIDE SEQUENCE [LARGE SCALE GENOMIC DNA]</scope>
    <source>
        <strain evidence="3 4">Neff</strain>
    </source>
</reference>
<dbReference type="InterPro" id="IPR000270">
    <property type="entry name" value="PB1_dom"/>
</dbReference>
<dbReference type="RefSeq" id="XP_004336337.1">
    <property type="nucleotide sequence ID" value="XM_004336289.1"/>
</dbReference>
<evidence type="ECO:0000313" key="3">
    <source>
        <dbReference type="EMBL" id="ELR14324.1"/>
    </source>
</evidence>
<dbReference type="InterPro" id="IPR053793">
    <property type="entry name" value="PB1-like"/>
</dbReference>
<evidence type="ECO:0000313" key="4">
    <source>
        <dbReference type="Proteomes" id="UP000011083"/>
    </source>
</evidence>
<accession>L8GNC1</accession>
<dbReference type="Gene3D" id="1.10.8.10">
    <property type="entry name" value="DNA helicase RuvA subunit, C-terminal domain"/>
    <property type="match status" value="1"/>
</dbReference>
<name>L8GNC1_ACACF</name>
<gene>
    <name evidence="3" type="ORF">ACA1_107450</name>
</gene>
<dbReference type="CDD" id="cd05992">
    <property type="entry name" value="PB1"/>
    <property type="match status" value="1"/>
</dbReference>
<feature type="region of interest" description="Disordered" evidence="1">
    <location>
        <begin position="197"/>
        <end position="227"/>
    </location>
</feature>
<feature type="compositionally biased region" description="Basic and acidic residues" evidence="1">
    <location>
        <begin position="442"/>
        <end position="468"/>
    </location>
</feature>
<proteinExistence type="predicted"/>
<dbReference type="VEuPathDB" id="AmoebaDB:ACA1_107450"/>
<dbReference type="Pfam" id="PF00564">
    <property type="entry name" value="PB1"/>
    <property type="match status" value="1"/>
</dbReference>